<sequence length="355" mass="38263">MTIYQETSALLPGYSTSSRSYVLPSATNQQPEDATPHQETKGLIYMALSAFFFSSMSLLVSLTAKILPSFEVLLFRGIIQTILGIATCRYLGISPWGKPEVRFLLFCRGLAGTCALGLFFFSLSIMPLADATVIFFLGPVFTAILARIIMKEPFGPLDALASVVTMCGVVLVAKPSVLFPQSPGNNNTLGDEDGRRLLGALCAACGATGTATAYVLVRKIGKEAHPMQHVVALGLVACLFSPIGLYTLQGGFIVPQGALMWSGVISLGVAAFLGQILLNNGQMAPLGPGTLMRMNDIVFAFIFQITIQHQHPDVFSYIGATLVMLCTGSMGLNKWRLEKKRTEQEKLQSDQQARP</sequence>
<feature type="transmembrane region" description="Helical" evidence="5">
    <location>
        <begin position="131"/>
        <end position="150"/>
    </location>
</feature>
<dbReference type="InterPro" id="IPR000620">
    <property type="entry name" value="EamA_dom"/>
</dbReference>
<keyword evidence="2 5" id="KW-0812">Transmembrane</keyword>
<feature type="domain" description="EamA" evidence="6">
    <location>
        <begin position="41"/>
        <end position="172"/>
    </location>
</feature>
<evidence type="ECO:0000256" key="4">
    <source>
        <dbReference type="ARBA" id="ARBA00023136"/>
    </source>
</evidence>
<evidence type="ECO:0000313" key="8">
    <source>
        <dbReference type="Proteomes" id="UP000749646"/>
    </source>
</evidence>
<keyword evidence="8" id="KW-1185">Reference proteome</keyword>
<feature type="transmembrane region" description="Helical" evidence="5">
    <location>
        <begin position="157"/>
        <end position="177"/>
    </location>
</feature>
<feature type="transmembrane region" description="Helical" evidence="5">
    <location>
        <begin position="229"/>
        <end position="246"/>
    </location>
</feature>
<dbReference type="PANTHER" id="PTHR22911">
    <property type="entry name" value="ACYL-MALONYL CONDENSING ENZYME-RELATED"/>
    <property type="match status" value="1"/>
</dbReference>
<keyword evidence="4 5" id="KW-0472">Membrane</keyword>
<dbReference type="SUPFAM" id="SSF103481">
    <property type="entry name" value="Multidrug resistance efflux transporter EmrE"/>
    <property type="match status" value="1"/>
</dbReference>
<dbReference type="InterPro" id="IPR037185">
    <property type="entry name" value="EmrE-like"/>
</dbReference>
<dbReference type="AlphaFoldDB" id="A0A9P6IP41"/>
<dbReference type="Proteomes" id="UP000749646">
    <property type="component" value="Unassembled WGS sequence"/>
</dbReference>
<evidence type="ECO:0000259" key="6">
    <source>
        <dbReference type="Pfam" id="PF00892"/>
    </source>
</evidence>
<dbReference type="Pfam" id="PF00892">
    <property type="entry name" value="EamA"/>
    <property type="match status" value="1"/>
</dbReference>
<comment type="subcellular location">
    <subcellularLocation>
        <location evidence="1">Membrane</location>
        <topology evidence="1">Multi-pass membrane protein</topology>
    </subcellularLocation>
</comment>
<dbReference type="OrthoDB" id="306876at2759"/>
<dbReference type="EMBL" id="JAAAHW010009802">
    <property type="protein sequence ID" value="KAF9936168.1"/>
    <property type="molecule type" value="Genomic_DNA"/>
</dbReference>
<name>A0A9P6IP41_9FUNG</name>
<evidence type="ECO:0000256" key="2">
    <source>
        <dbReference type="ARBA" id="ARBA00022692"/>
    </source>
</evidence>
<feature type="transmembrane region" description="Helical" evidence="5">
    <location>
        <begin position="43"/>
        <end position="67"/>
    </location>
</feature>
<feature type="transmembrane region" description="Helical" evidence="5">
    <location>
        <begin position="103"/>
        <end position="125"/>
    </location>
</feature>
<comment type="caution">
    <text evidence="7">The sequence shown here is derived from an EMBL/GenBank/DDBJ whole genome shotgun (WGS) entry which is preliminary data.</text>
</comment>
<evidence type="ECO:0000256" key="1">
    <source>
        <dbReference type="ARBA" id="ARBA00004141"/>
    </source>
</evidence>
<evidence type="ECO:0000313" key="7">
    <source>
        <dbReference type="EMBL" id="KAF9936168.1"/>
    </source>
</evidence>
<evidence type="ECO:0000256" key="5">
    <source>
        <dbReference type="SAM" id="Phobius"/>
    </source>
</evidence>
<accession>A0A9P6IP41</accession>
<feature type="transmembrane region" description="Helical" evidence="5">
    <location>
        <begin position="314"/>
        <end position="332"/>
    </location>
</feature>
<gene>
    <name evidence="7" type="ORF">BGZ65_002684</name>
</gene>
<feature type="transmembrane region" description="Helical" evidence="5">
    <location>
        <begin position="73"/>
        <end position="91"/>
    </location>
</feature>
<proteinExistence type="predicted"/>
<reference evidence="7" key="1">
    <citation type="journal article" date="2020" name="Fungal Divers.">
        <title>Resolving the Mortierellaceae phylogeny through synthesis of multi-gene phylogenetics and phylogenomics.</title>
        <authorList>
            <person name="Vandepol N."/>
            <person name="Liber J."/>
            <person name="Desiro A."/>
            <person name="Na H."/>
            <person name="Kennedy M."/>
            <person name="Barry K."/>
            <person name="Grigoriev I.V."/>
            <person name="Miller A.N."/>
            <person name="O'Donnell K."/>
            <person name="Stajich J.E."/>
            <person name="Bonito G."/>
        </authorList>
    </citation>
    <scope>NUCLEOTIDE SEQUENCE</scope>
    <source>
        <strain evidence="7">MES-2147</strain>
    </source>
</reference>
<feature type="transmembrane region" description="Helical" evidence="5">
    <location>
        <begin position="290"/>
        <end position="308"/>
    </location>
</feature>
<organism evidence="7 8">
    <name type="scientific">Modicella reniformis</name>
    <dbReference type="NCBI Taxonomy" id="1440133"/>
    <lineage>
        <taxon>Eukaryota</taxon>
        <taxon>Fungi</taxon>
        <taxon>Fungi incertae sedis</taxon>
        <taxon>Mucoromycota</taxon>
        <taxon>Mortierellomycotina</taxon>
        <taxon>Mortierellomycetes</taxon>
        <taxon>Mortierellales</taxon>
        <taxon>Mortierellaceae</taxon>
        <taxon>Modicella</taxon>
    </lineage>
</organism>
<evidence type="ECO:0000256" key="3">
    <source>
        <dbReference type="ARBA" id="ARBA00022989"/>
    </source>
</evidence>
<dbReference type="PANTHER" id="PTHR22911:SF6">
    <property type="entry name" value="SOLUTE CARRIER FAMILY 35 MEMBER G1"/>
    <property type="match status" value="1"/>
</dbReference>
<feature type="transmembrane region" description="Helical" evidence="5">
    <location>
        <begin position="258"/>
        <end position="278"/>
    </location>
</feature>
<feature type="transmembrane region" description="Helical" evidence="5">
    <location>
        <begin position="197"/>
        <end position="217"/>
    </location>
</feature>
<keyword evidence="3 5" id="KW-1133">Transmembrane helix</keyword>
<dbReference type="GO" id="GO:0016020">
    <property type="term" value="C:membrane"/>
    <property type="evidence" value="ECO:0007669"/>
    <property type="project" value="UniProtKB-SubCell"/>
</dbReference>
<protein>
    <recommendedName>
        <fullName evidence="6">EamA domain-containing protein</fullName>
    </recommendedName>
</protein>